<comment type="subcellular location">
    <subcellularLocation>
        <location evidence="1">Vacuole membrane</location>
        <topology evidence="1">Multi-pass membrane protein</topology>
    </subcellularLocation>
</comment>
<dbReference type="SMART" id="SM00382">
    <property type="entry name" value="AAA"/>
    <property type="match status" value="2"/>
</dbReference>
<dbReference type="InterPro" id="IPR036640">
    <property type="entry name" value="ABC1_TM_sf"/>
</dbReference>
<evidence type="ECO:0000256" key="8">
    <source>
        <dbReference type="ARBA" id="ARBA00022840"/>
    </source>
</evidence>
<keyword evidence="9 14" id="KW-1133">Transmembrane helix</keyword>
<evidence type="ECO:0000313" key="18">
    <source>
        <dbReference type="EMBL" id="MDE51366.1"/>
    </source>
</evidence>
<sequence length="1531" mass="171986">MEVCDSKLFDVNNTWYTDRPQFSACFRDTVLVWLPACVLLLTISNEFSNILRAKSKGKTTIPWNSFNLVRLLLVLVLFCLKLLELSSYVYGIITHQELKEHGAPATENGTRHLVISAILVPVIQSLSYLILGILYHFQRKVGRHTSGPIWFYLFISVICTAIDYYSVILYPADSALNDIAVFIDYTHLPLLILLFILECCGDKPVLELDEQDMRDNVRPINPEAYVSYCSSIFHCYFDRFLLFGYRSQLRLLDLWRTLPRDRSSRLAPIFYRAWTKTSPKVSSKKRETYYRADGQIQGANDMTKVLLKLFGTKLLFAASLKFMQDILQFVVPSILKAILAYLKSDNIEWHGYFIAALLLAVPTLQSVILSNYFHRMNLIALQIRAMIMGVVYRKAILLSGSSRLQSTSGEIVNLMSVDAQRFQDLLMYANLIWSAPLQIVLAVVLLYRELGWPVFAGVLCMVLFLPCNAYLARRLKLCQVKLMNTKDERIKHINEIFGGIRVIKLYAWENSFIENLFKYRNRELGFLNKIQTLDATQIFLWQCCPFVVACVTFAVYVSVDSANVLDAEKAFVSISLFNLLKFPLSMLPSLITSFVLTMVSSRRLSKFLNSDELVEYVTRNDDPNQAITIENATMAWTANSSEINGLDGKPGTGPQAILRNVSMQVKKGSFVAIVGQVASGKSSLISSILGEMYRISGRLNISGSLNLAYVPQRAFIQNMSVKDNILFGSECNQERYNRVLAACSLQADLETLPGGDQAEIGEKGINLSGGQKQRVSLARACYSDSDIVLLDDPLSALDSHVAKHVYDEVLSSTSGLLRDKTRVLATNSLFVLPHVDQIVVLDGGRVVESGTYGELMGNKNGNLAEIMRQYNVNQDADSGKSERVTKTIALNVIKSPTLDAKTNDAKLTKAPGSQPTQPPPPTSGIGKLIDDENMEKGTVSYRVYMAYFFTNYTPFWLLATLIAMSASSGFNVATNMWLALWSSDSADPIKSKDTHLRTTRLLVYTTLGGLQCLTIWLGSLAVYRGAVRAARNLHCGLLDRVMHSPMTFFDTTPLGRVVNRFAKDIDVVDTTLPGSFRSWLSCIMVVLSTVFVVCYTFPGLLALVIPISIIYMIIQRIFIVTTRQLKRLESTTRSPIYSNFSETLSGVSTIRAYNCVDRFVNYSDNVVDIDQSCSWPNVIANRWLSVRLEFLGNMITSAAALFAVAYRVDPGAAGLTISYSMSITSTLSWMVRMNSDLETHIVSVERILEYMDNEQEDRWIKEECRPPQNWPQSGSISFQHYSTRYRKETDLVLKDVSIDIKPREKIGIVGRTGSGKSSLSLTLFRILERTSGTILIDSLDITKFGLHDIRSRLTIIPQDPVLFSGTLRFNLDPLRLYSDLDIWRALELAHLRPYINTLSMGLDYQVSEYGENFSVGQRQLICLARAILRKTKILVLDEATASVDLETDAIVQKTIRDVFQDCTIITIAHRLHTILDSDRIIVLDSGRIMELGSPSELIQNDQSAFRSLVRDAGIDVSQLRANTPSVMLTNL</sequence>
<feature type="transmembrane region" description="Helical" evidence="14">
    <location>
        <begin position="538"/>
        <end position="559"/>
    </location>
</feature>
<dbReference type="GO" id="GO:0005524">
    <property type="term" value="F:ATP binding"/>
    <property type="evidence" value="ECO:0007669"/>
    <property type="project" value="UniProtKB-KW"/>
</dbReference>
<dbReference type="PROSITE" id="PS00211">
    <property type="entry name" value="ABC_TRANSPORTER_1"/>
    <property type="match status" value="1"/>
</dbReference>
<dbReference type="GO" id="GO:0015431">
    <property type="term" value="F:ABC-type glutathione S-conjugate transporter activity"/>
    <property type="evidence" value="ECO:0007669"/>
    <property type="project" value="UniProtKB-EC"/>
</dbReference>
<dbReference type="SUPFAM" id="SSF52540">
    <property type="entry name" value="P-loop containing nucleoside triphosphate hydrolases"/>
    <property type="match status" value="2"/>
</dbReference>
<feature type="transmembrane region" description="Helical" evidence="14">
    <location>
        <begin position="113"/>
        <end position="137"/>
    </location>
</feature>
<feature type="domain" description="ABC transporter" evidence="15">
    <location>
        <begin position="1276"/>
        <end position="1510"/>
    </location>
</feature>
<evidence type="ECO:0000259" key="15">
    <source>
        <dbReference type="PROSITE" id="PS50893"/>
    </source>
</evidence>
<dbReference type="InterPro" id="IPR017871">
    <property type="entry name" value="ABC_transporter-like_CS"/>
</dbReference>
<evidence type="ECO:0000256" key="2">
    <source>
        <dbReference type="ARBA" id="ARBA00009726"/>
    </source>
</evidence>
<feature type="transmembrane region" description="Helical" evidence="14">
    <location>
        <begin position="30"/>
        <end position="47"/>
    </location>
</feature>
<dbReference type="Gene3D" id="1.20.1560.10">
    <property type="entry name" value="ABC transporter type 1, transmembrane domain"/>
    <property type="match status" value="2"/>
</dbReference>
<dbReference type="CDD" id="cd18603">
    <property type="entry name" value="ABC_6TM_MRP1_2_3_6_D2_like"/>
    <property type="match status" value="1"/>
</dbReference>
<keyword evidence="6" id="KW-0677">Repeat</keyword>
<feature type="domain" description="ABC transmembrane type-1" evidence="16">
    <location>
        <begin position="958"/>
        <end position="1239"/>
    </location>
</feature>
<dbReference type="Pfam" id="PF00005">
    <property type="entry name" value="ABC_tran"/>
    <property type="match status" value="2"/>
</dbReference>
<feature type="region of interest" description="Disordered" evidence="13">
    <location>
        <begin position="901"/>
        <end position="929"/>
    </location>
</feature>
<dbReference type="InterPro" id="IPR011527">
    <property type="entry name" value="ABC1_TM_dom"/>
</dbReference>
<feature type="transmembrane region" description="Helical" evidence="14">
    <location>
        <begin position="1001"/>
        <end position="1023"/>
    </location>
</feature>
<evidence type="ECO:0000256" key="10">
    <source>
        <dbReference type="ARBA" id="ARBA00023136"/>
    </source>
</evidence>
<evidence type="ECO:0000256" key="4">
    <source>
        <dbReference type="ARBA" id="ARBA00022554"/>
    </source>
</evidence>
<dbReference type="InterPro" id="IPR050173">
    <property type="entry name" value="ABC_transporter_C-like"/>
</dbReference>
<evidence type="ECO:0000256" key="13">
    <source>
        <dbReference type="SAM" id="MobiDB-lite"/>
    </source>
</evidence>
<feature type="transmembrane region" description="Helical" evidence="14">
    <location>
        <begin position="955"/>
        <end position="981"/>
    </location>
</feature>
<dbReference type="PANTHER" id="PTHR24223:SF443">
    <property type="entry name" value="MULTIDRUG-RESISTANCE LIKE PROTEIN 1, ISOFORM I"/>
    <property type="match status" value="1"/>
</dbReference>
<name>A0A6G1SLE4_9ACAR</name>
<dbReference type="Gene3D" id="3.40.50.300">
    <property type="entry name" value="P-loop containing nucleotide triphosphate hydrolases"/>
    <property type="match status" value="2"/>
</dbReference>
<evidence type="ECO:0000256" key="6">
    <source>
        <dbReference type="ARBA" id="ARBA00022737"/>
    </source>
</evidence>
<evidence type="ECO:0000256" key="12">
    <source>
        <dbReference type="ARBA" id="ARBA00047523"/>
    </source>
</evidence>
<dbReference type="CDD" id="cd18595">
    <property type="entry name" value="ABC_6TM_MRP1_2_3_6_D1_like"/>
    <property type="match status" value="1"/>
</dbReference>
<feature type="transmembrane region" description="Helical" evidence="14">
    <location>
        <begin position="68"/>
        <end position="93"/>
    </location>
</feature>
<dbReference type="FunFam" id="1.20.1560.10:FF:000020">
    <property type="entry name" value="ABC metal ion transporter"/>
    <property type="match status" value="1"/>
</dbReference>
<keyword evidence="5 14" id="KW-0812">Transmembrane</keyword>
<dbReference type="PROSITE" id="PS50929">
    <property type="entry name" value="ABC_TM1F"/>
    <property type="match status" value="2"/>
</dbReference>
<dbReference type="EMBL" id="GGYP01006595">
    <property type="protein sequence ID" value="MDE51366.1"/>
    <property type="molecule type" value="Transcribed_RNA"/>
</dbReference>
<accession>A0A6G1SLE4</accession>
<feature type="domain" description="ABC transmembrane type-1" evidence="16">
    <location>
        <begin position="315"/>
        <end position="596"/>
    </location>
</feature>
<dbReference type="CDD" id="cd03244">
    <property type="entry name" value="ABCC_MRP_domain2"/>
    <property type="match status" value="1"/>
</dbReference>
<evidence type="ECO:0000256" key="1">
    <source>
        <dbReference type="ARBA" id="ARBA00004128"/>
    </source>
</evidence>
<feature type="domain" description="ABC transporter" evidence="15">
    <location>
        <begin position="627"/>
        <end position="868"/>
    </location>
</feature>
<keyword evidence="7" id="KW-0547">Nucleotide-binding</keyword>
<dbReference type="InterPro" id="IPR003593">
    <property type="entry name" value="AAA+_ATPase"/>
</dbReference>
<dbReference type="FunFam" id="3.40.50.300:FF:000074">
    <property type="entry name" value="Multidrug resistance-associated protein 5 isoform 1"/>
    <property type="match status" value="1"/>
</dbReference>
<feature type="transmembrane region" description="Helical" evidence="14">
    <location>
        <begin position="179"/>
        <end position="197"/>
    </location>
</feature>
<keyword evidence="3" id="KW-0813">Transport</keyword>
<feature type="transmembrane region" description="Helical" evidence="14">
    <location>
        <begin position="452"/>
        <end position="471"/>
    </location>
</feature>
<evidence type="ECO:0000256" key="5">
    <source>
        <dbReference type="ARBA" id="ARBA00022692"/>
    </source>
</evidence>
<dbReference type="EMBL" id="GGYP01005949">
    <property type="protein sequence ID" value="MDE50720.1"/>
    <property type="molecule type" value="Transcribed_RNA"/>
</dbReference>
<keyword evidence="10 14" id="KW-0472">Membrane</keyword>
<dbReference type="GO" id="GO:0016887">
    <property type="term" value="F:ATP hydrolysis activity"/>
    <property type="evidence" value="ECO:0007669"/>
    <property type="project" value="InterPro"/>
</dbReference>
<keyword evidence="4" id="KW-0926">Vacuole</keyword>
<feature type="transmembrane region" description="Helical" evidence="14">
    <location>
        <begin position="425"/>
        <end position="446"/>
    </location>
</feature>
<dbReference type="FunFam" id="3.40.50.300:FF:000997">
    <property type="entry name" value="Multidrug resistance-associated protein 1"/>
    <property type="match status" value="1"/>
</dbReference>
<dbReference type="PROSITE" id="PS50893">
    <property type="entry name" value="ABC_TRANSPORTER_2"/>
    <property type="match status" value="2"/>
</dbReference>
<dbReference type="FunFam" id="1.20.1560.10:FF:000001">
    <property type="entry name" value="ATP-binding cassette subfamily C member 1"/>
    <property type="match status" value="1"/>
</dbReference>
<dbReference type="Pfam" id="PF00664">
    <property type="entry name" value="ABC_membrane"/>
    <property type="match status" value="2"/>
</dbReference>
<dbReference type="InterPro" id="IPR003439">
    <property type="entry name" value="ABC_transporter-like_ATP-bd"/>
</dbReference>
<dbReference type="SUPFAM" id="SSF90123">
    <property type="entry name" value="ABC transporter transmembrane region"/>
    <property type="match status" value="2"/>
</dbReference>
<comment type="similarity">
    <text evidence="2">Belongs to the ABC transporter superfamily. ABCC family. Conjugate transporter (TC 3.A.1.208) subfamily.</text>
</comment>
<protein>
    <recommendedName>
        <fullName evidence="11">ABC-type glutathione-S-conjugate transporter</fullName>
        <ecNumber evidence="11">7.6.2.3</ecNumber>
    </recommendedName>
</protein>
<evidence type="ECO:0000259" key="16">
    <source>
        <dbReference type="PROSITE" id="PS50929"/>
    </source>
</evidence>
<gene>
    <name evidence="17" type="primary">ABCC1_1</name>
    <name evidence="18" type="synonym">ABCC1_0</name>
    <name evidence="17" type="ORF">g.10446</name>
    <name evidence="18" type="ORF">g.10447</name>
</gene>
<evidence type="ECO:0000256" key="14">
    <source>
        <dbReference type="SAM" id="Phobius"/>
    </source>
</evidence>
<feature type="transmembrane region" description="Helical" evidence="14">
    <location>
        <begin position="149"/>
        <end position="167"/>
    </location>
</feature>
<feature type="transmembrane region" description="Helical" evidence="14">
    <location>
        <begin position="349"/>
        <end position="373"/>
    </location>
</feature>
<organism evidence="17">
    <name type="scientific">Aceria tosichella</name>
    <name type="common">wheat curl mite</name>
    <dbReference type="NCBI Taxonomy" id="561515"/>
    <lineage>
        <taxon>Eukaryota</taxon>
        <taxon>Metazoa</taxon>
        <taxon>Ecdysozoa</taxon>
        <taxon>Arthropoda</taxon>
        <taxon>Chelicerata</taxon>
        <taxon>Arachnida</taxon>
        <taxon>Acari</taxon>
        <taxon>Acariformes</taxon>
        <taxon>Trombidiformes</taxon>
        <taxon>Prostigmata</taxon>
        <taxon>Eupodina</taxon>
        <taxon>Eriophyoidea</taxon>
        <taxon>Eriophyidae</taxon>
        <taxon>Eriophyinae</taxon>
        <taxon>Aceriini</taxon>
        <taxon>Aceria</taxon>
    </lineage>
</organism>
<evidence type="ECO:0000313" key="17">
    <source>
        <dbReference type="EMBL" id="MDE50720.1"/>
    </source>
</evidence>
<proteinExistence type="inferred from homology"/>
<dbReference type="CDD" id="cd03250">
    <property type="entry name" value="ABCC_MRP_domain1"/>
    <property type="match status" value="1"/>
</dbReference>
<reference evidence="17" key="1">
    <citation type="submission" date="2018-10" db="EMBL/GenBank/DDBJ databases">
        <title>Transcriptome assembly of Aceria tosichella (Wheat curl mite) Type 2.</title>
        <authorList>
            <person name="Scully E.D."/>
            <person name="Geib S.M."/>
            <person name="Palmer N.A."/>
            <person name="Gupta A.K."/>
            <person name="Sarath G."/>
            <person name="Tatineni S."/>
        </authorList>
    </citation>
    <scope>NUCLEOTIDE SEQUENCE</scope>
    <source>
        <strain evidence="17">LincolnNE</strain>
    </source>
</reference>
<dbReference type="InterPro" id="IPR027417">
    <property type="entry name" value="P-loop_NTPase"/>
</dbReference>
<dbReference type="GO" id="GO:0000323">
    <property type="term" value="C:lytic vacuole"/>
    <property type="evidence" value="ECO:0007669"/>
    <property type="project" value="UniProtKB-ARBA"/>
</dbReference>
<evidence type="ECO:0000256" key="7">
    <source>
        <dbReference type="ARBA" id="ARBA00022741"/>
    </source>
</evidence>
<comment type="catalytic activity">
    <reaction evidence="12">
        <text>leukotriene C4(in) + ATP + H2O = leukotriene C4(out) + ADP + phosphate + H(+)</text>
        <dbReference type="Rhea" id="RHEA:38963"/>
        <dbReference type="ChEBI" id="CHEBI:15377"/>
        <dbReference type="ChEBI" id="CHEBI:15378"/>
        <dbReference type="ChEBI" id="CHEBI:30616"/>
        <dbReference type="ChEBI" id="CHEBI:43474"/>
        <dbReference type="ChEBI" id="CHEBI:57973"/>
        <dbReference type="ChEBI" id="CHEBI:456216"/>
    </reaction>
    <physiologicalReaction direction="left-to-right" evidence="12">
        <dbReference type="Rhea" id="RHEA:38964"/>
    </physiologicalReaction>
</comment>
<feature type="transmembrane region" description="Helical" evidence="14">
    <location>
        <begin position="579"/>
        <end position="599"/>
    </location>
</feature>
<evidence type="ECO:0000256" key="9">
    <source>
        <dbReference type="ARBA" id="ARBA00022989"/>
    </source>
</evidence>
<evidence type="ECO:0000256" key="3">
    <source>
        <dbReference type="ARBA" id="ARBA00022448"/>
    </source>
</evidence>
<evidence type="ECO:0000256" key="11">
    <source>
        <dbReference type="ARBA" id="ARBA00024220"/>
    </source>
</evidence>
<keyword evidence="8" id="KW-0067">ATP-binding</keyword>
<dbReference type="EC" id="7.6.2.3" evidence="11"/>
<dbReference type="PANTHER" id="PTHR24223">
    <property type="entry name" value="ATP-BINDING CASSETTE SUB-FAMILY C"/>
    <property type="match status" value="1"/>
</dbReference>
<dbReference type="GO" id="GO:0005774">
    <property type="term" value="C:vacuolar membrane"/>
    <property type="evidence" value="ECO:0007669"/>
    <property type="project" value="UniProtKB-SubCell"/>
</dbReference>